<dbReference type="EMBL" id="SLWS01000016">
    <property type="protein sequence ID" value="TCO48114.1"/>
    <property type="molecule type" value="Genomic_DNA"/>
</dbReference>
<reference evidence="1 2" key="1">
    <citation type="submission" date="2019-03" db="EMBL/GenBank/DDBJ databases">
        <title>Genomic Encyclopedia of Type Strains, Phase IV (KMG-IV): sequencing the most valuable type-strain genomes for metagenomic binning, comparative biology and taxonomic classification.</title>
        <authorList>
            <person name="Goeker M."/>
        </authorList>
    </citation>
    <scope>NUCLEOTIDE SEQUENCE [LARGE SCALE GENOMIC DNA]</scope>
    <source>
        <strain evidence="1 2">DSM 45934</strain>
    </source>
</reference>
<proteinExistence type="predicted"/>
<evidence type="ECO:0000313" key="1">
    <source>
        <dbReference type="EMBL" id="TCO48114.1"/>
    </source>
</evidence>
<dbReference type="Proteomes" id="UP000295680">
    <property type="component" value="Unassembled WGS sequence"/>
</dbReference>
<evidence type="ECO:0000313" key="2">
    <source>
        <dbReference type="Proteomes" id="UP000295680"/>
    </source>
</evidence>
<accession>A0A4R2IS66</accession>
<organism evidence="1 2">
    <name type="scientific">Actinocrispum wychmicini</name>
    <dbReference type="NCBI Taxonomy" id="1213861"/>
    <lineage>
        <taxon>Bacteria</taxon>
        <taxon>Bacillati</taxon>
        <taxon>Actinomycetota</taxon>
        <taxon>Actinomycetes</taxon>
        <taxon>Pseudonocardiales</taxon>
        <taxon>Pseudonocardiaceae</taxon>
        <taxon>Actinocrispum</taxon>
    </lineage>
</organism>
<sequence>MRRRWGTLGVVLLLCAGCTGETSGDPPRVSVPRPTTGAALDQSIVDLKAAGAVHYNGSLTAPAGDKVTMDITATKAGESSGSLTVNGLPASVLVVDHTLYLKAGLDFWLKLSGVPDSTAPTVADHWVRAPGVLLGVDVERIFDTETLPTLFGKPTDGDRAPDTAPKAQIAGTDVIDVPTDLGEIYLAAKPPHGIVRFDLTKAGQTDPTRVHDLAFTITDATTDMAAIYTDLAARSTELADGYDPFLTVKQGAYHFEDCGASSCAIVVDLSNGGQLPARVAIRATWTGEGATIGSCDSRTGPLAPGQQGTARCTLASAEWAKFYRRAQSVAGQHPYGAEWTAMALTEPPDPAKLRGLAVSAATPVATPHGDEHVYVVHGKAGTNDPQIWKYAVASGPSWRQTAEGQLTYCLTDTRYECAVDEVAATGDPAAAQALARQLIDAYRGRTGTCPPGQWVGCAHP</sequence>
<dbReference type="RefSeq" id="WP_132125512.1">
    <property type="nucleotide sequence ID" value="NZ_SLWS01000016.1"/>
</dbReference>
<name>A0A4R2IS66_9PSEU</name>
<dbReference type="OrthoDB" id="3668827at2"/>
<keyword evidence="2" id="KW-1185">Reference proteome</keyword>
<comment type="caution">
    <text evidence="1">The sequence shown here is derived from an EMBL/GenBank/DDBJ whole genome shotgun (WGS) entry which is preliminary data.</text>
</comment>
<protein>
    <submittedName>
        <fullName evidence="1">Uncharacterized protein</fullName>
    </submittedName>
</protein>
<dbReference type="AlphaFoldDB" id="A0A4R2IS66"/>
<gene>
    <name evidence="1" type="ORF">EV192_116167</name>
</gene>